<protein>
    <submittedName>
        <fullName evidence="1">Uncharacterized protein</fullName>
    </submittedName>
</protein>
<dbReference type="AlphaFoldDB" id="A0A930Q432"/>
<evidence type="ECO:0000313" key="2">
    <source>
        <dbReference type="Proteomes" id="UP000785653"/>
    </source>
</evidence>
<dbReference type="Proteomes" id="UP000785653">
    <property type="component" value="Unassembled WGS sequence"/>
</dbReference>
<comment type="caution">
    <text evidence="1">The sequence shown here is derived from an EMBL/GenBank/DDBJ whole genome shotgun (WGS) entry which is preliminary data.</text>
</comment>
<organism evidence="1 2">
    <name type="scientific">Rothia mucilaginosa</name>
    <dbReference type="NCBI Taxonomy" id="43675"/>
    <lineage>
        <taxon>Bacteria</taxon>
        <taxon>Bacillati</taxon>
        <taxon>Actinomycetota</taxon>
        <taxon>Actinomycetes</taxon>
        <taxon>Micrococcales</taxon>
        <taxon>Micrococcaceae</taxon>
        <taxon>Rothia</taxon>
    </lineage>
</organism>
<accession>A0A930Q432</accession>
<evidence type="ECO:0000313" key="1">
    <source>
        <dbReference type="EMBL" id="MBF1673537.1"/>
    </source>
</evidence>
<reference evidence="1" key="1">
    <citation type="submission" date="2020-04" db="EMBL/GenBank/DDBJ databases">
        <title>Deep metagenomics examines the oral microbiome during advanced dental caries in children, revealing novel taxa and co-occurrences with host molecules.</title>
        <authorList>
            <person name="Baker J.L."/>
            <person name="Morton J.T."/>
            <person name="Dinis M."/>
            <person name="Alvarez R."/>
            <person name="Tran N.C."/>
            <person name="Knight R."/>
            <person name="Edlund A."/>
        </authorList>
    </citation>
    <scope>NUCLEOTIDE SEQUENCE</scope>
    <source>
        <strain evidence="1">JCVI_47_bin.3</strain>
    </source>
</reference>
<dbReference type="EMBL" id="JABZXS010000056">
    <property type="protein sequence ID" value="MBF1673537.1"/>
    <property type="molecule type" value="Genomic_DNA"/>
</dbReference>
<sequence>MSNTKDTEIPYVDAAALAPYWRENTPIWEGDPTKTYTWWCINAHTFRTTAVNAYKIVRERGQLMCQACIDGLPVPPASFDSMGCW</sequence>
<name>A0A930Q432_9MICC</name>
<proteinExistence type="predicted"/>
<gene>
    <name evidence="1" type="ORF">HXO65_04940</name>
</gene>